<dbReference type="InterPro" id="IPR023298">
    <property type="entry name" value="ATPase_P-typ_TM_dom_sf"/>
</dbReference>
<evidence type="ECO:0000313" key="6">
    <source>
        <dbReference type="Proteomes" id="UP001177140"/>
    </source>
</evidence>
<dbReference type="EMBL" id="JAJJMA010240479">
    <property type="protein sequence ID" value="MCL7042877.1"/>
    <property type="molecule type" value="Genomic_DNA"/>
</dbReference>
<keyword evidence="3" id="KW-0472">Membrane</keyword>
<dbReference type="SUPFAM" id="SSF56784">
    <property type="entry name" value="HAD-like"/>
    <property type="match status" value="1"/>
</dbReference>
<keyword evidence="3" id="KW-1133">Transmembrane helix</keyword>
<dbReference type="GO" id="GO:0046872">
    <property type="term" value="F:metal ion binding"/>
    <property type="evidence" value="ECO:0007669"/>
    <property type="project" value="UniProtKB-KW"/>
</dbReference>
<feature type="transmembrane region" description="Helical" evidence="3">
    <location>
        <begin position="182"/>
        <end position="199"/>
    </location>
</feature>
<keyword evidence="3" id="KW-0812">Transmembrane</keyword>
<dbReference type="Pfam" id="PF00689">
    <property type="entry name" value="Cation_ATPase_C"/>
    <property type="match status" value="1"/>
</dbReference>
<feature type="transmembrane region" description="Helical" evidence="3">
    <location>
        <begin position="78"/>
        <end position="98"/>
    </location>
</feature>
<dbReference type="PANTHER" id="PTHR24093:SF470">
    <property type="entry name" value="CALCIUM-TRANSPORTING ATPASE 12, PLASMA MEMBRANE-TYPE-LIKE"/>
    <property type="match status" value="1"/>
</dbReference>
<keyword evidence="6" id="KW-1185">Reference proteome</keyword>
<dbReference type="InterPro" id="IPR006068">
    <property type="entry name" value="ATPase_P-typ_cation-transptr_C"/>
</dbReference>
<evidence type="ECO:0000256" key="1">
    <source>
        <dbReference type="ARBA" id="ARBA00022723"/>
    </source>
</evidence>
<evidence type="ECO:0000256" key="3">
    <source>
        <dbReference type="SAM" id="Phobius"/>
    </source>
</evidence>
<dbReference type="PANTHER" id="PTHR24093">
    <property type="entry name" value="CATION TRANSPORTING ATPASE"/>
    <property type="match status" value="1"/>
</dbReference>
<sequence length="331" mass="37226">MFRNFSKLERMERVDKLTLIGNASPLDKLLLVQSLRQNRQVVAVIGNRTVELPALKEADVSIFMGTNNSEMAKENCDIIILNGNFASVFGILLIGRSIYQNLRKFLQLELTTNISGILITFVTTVSLGDTPIAPLQFFLVNLTVGTLAALALLTEPPNRDVLETRPINQNKSIISKSMKRNIFVQVCYQGIVLLIFQFIEARDFLGVKHPKMKKAMIFNGFVLCFVFNQFNAREPERKNVFKGITESHWFLLSVGAPIILEVLLMEFAERVTGFPRLNKMQWLACISFAIMSWPIDYATKRISSIFANRPIGLSGLSSTGSLQSNRLTSLD</sequence>
<dbReference type="GO" id="GO:0005886">
    <property type="term" value="C:plasma membrane"/>
    <property type="evidence" value="ECO:0007669"/>
    <property type="project" value="TreeGrafter"/>
</dbReference>
<feature type="transmembrane region" description="Helical" evidence="3">
    <location>
        <begin position="211"/>
        <end position="228"/>
    </location>
</feature>
<evidence type="ECO:0000313" key="5">
    <source>
        <dbReference type="EMBL" id="MCL7042877.1"/>
    </source>
</evidence>
<evidence type="ECO:0000256" key="2">
    <source>
        <dbReference type="ARBA" id="ARBA00022842"/>
    </source>
</evidence>
<organism evidence="5 6">
    <name type="scientific">Papaver nudicaule</name>
    <name type="common">Iceland poppy</name>
    <dbReference type="NCBI Taxonomy" id="74823"/>
    <lineage>
        <taxon>Eukaryota</taxon>
        <taxon>Viridiplantae</taxon>
        <taxon>Streptophyta</taxon>
        <taxon>Embryophyta</taxon>
        <taxon>Tracheophyta</taxon>
        <taxon>Spermatophyta</taxon>
        <taxon>Magnoliopsida</taxon>
        <taxon>Ranunculales</taxon>
        <taxon>Papaveraceae</taxon>
        <taxon>Papaveroideae</taxon>
        <taxon>Papaver</taxon>
    </lineage>
</organism>
<dbReference type="SUPFAM" id="SSF81665">
    <property type="entry name" value="Calcium ATPase, transmembrane domain M"/>
    <property type="match status" value="1"/>
</dbReference>
<comment type="caution">
    <text evidence="5">The sequence shown here is derived from an EMBL/GenBank/DDBJ whole genome shotgun (WGS) entry which is preliminary data.</text>
</comment>
<protein>
    <recommendedName>
        <fullName evidence="4">Cation-transporting P-type ATPase C-terminal domain-containing protein</fullName>
    </recommendedName>
</protein>
<dbReference type="AlphaFoldDB" id="A0AA41VKA5"/>
<keyword evidence="2" id="KW-0460">Magnesium</keyword>
<dbReference type="Gene3D" id="1.20.1110.10">
    <property type="entry name" value="Calcium-transporting ATPase, transmembrane domain"/>
    <property type="match status" value="1"/>
</dbReference>
<dbReference type="GO" id="GO:0005388">
    <property type="term" value="F:P-type calcium transporter activity"/>
    <property type="evidence" value="ECO:0007669"/>
    <property type="project" value="TreeGrafter"/>
</dbReference>
<evidence type="ECO:0000259" key="4">
    <source>
        <dbReference type="Pfam" id="PF00689"/>
    </source>
</evidence>
<name>A0AA41VKA5_PAPNU</name>
<gene>
    <name evidence="5" type="ORF">MKW94_024130</name>
</gene>
<accession>A0AA41VKA5</accession>
<reference evidence="5" key="1">
    <citation type="submission" date="2022-03" db="EMBL/GenBank/DDBJ databases">
        <title>A functionally conserved STORR gene fusion in Papaver species that diverged 16.8 million years ago.</title>
        <authorList>
            <person name="Catania T."/>
        </authorList>
    </citation>
    <scope>NUCLEOTIDE SEQUENCE</scope>
    <source>
        <strain evidence="5">S-191538</strain>
    </source>
</reference>
<keyword evidence="1" id="KW-0479">Metal-binding</keyword>
<dbReference type="Proteomes" id="UP001177140">
    <property type="component" value="Unassembled WGS sequence"/>
</dbReference>
<proteinExistence type="predicted"/>
<feature type="domain" description="Cation-transporting P-type ATPase C-terminal" evidence="4">
    <location>
        <begin position="130"/>
        <end position="302"/>
    </location>
</feature>
<dbReference type="InterPro" id="IPR036412">
    <property type="entry name" value="HAD-like_sf"/>
</dbReference>
<feature type="transmembrane region" description="Helical" evidence="3">
    <location>
        <begin position="133"/>
        <end position="153"/>
    </location>
</feature>